<evidence type="ECO:0000313" key="2">
    <source>
        <dbReference type="Proteomes" id="UP000299102"/>
    </source>
</evidence>
<keyword evidence="2" id="KW-1185">Reference proteome</keyword>
<dbReference type="Proteomes" id="UP000299102">
    <property type="component" value="Unassembled WGS sequence"/>
</dbReference>
<comment type="caution">
    <text evidence="1">The sequence shown here is derived from an EMBL/GenBank/DDBJ whole genome shotgun (WGS) entry which is preliminary data.</text>
</comment>
<protein>
    <submittedName>
        <fullName evidence="1">Uncharacterized protein</fullName>
    </submittedName>
</protein>
<sequence length="365" mass="40203">MLNSLRSSSLGANTPLRVYSGRILKCMRRSSYIQYVTKILSDLSASISGVAVNVTRLVASRRHRTRRTASVINEGPTTWLSMTNNGVHPKGERLELASYCYVCIETANASNGGAKRCDNEGTTPLNSIPSPAIWLHSSAAFKIKTNGAIGRSRVSAGGDSSRRPPSARGSSDLNCLICFIQFLSFYFLSFLKLNIILPHTASDRADSAVSTVAPTPTRRMKRQPRFGKRHVAIRKRHIETVLTILLLLLSCDASTPTVFLSQIKLLEPSFLAQRRLGTNNESRQVYGDSFLTGNGLTYSPSQTATGLNSFTKNRFYTSFPDGYVAFPKSRLTFNIRPLWGVGRHCAHVGAPPGSEAEWGRMMFNF</sequence>
<dbReference type="EMBL" id="BGZK01000505">
    <property type="protein sequence ID" value="GBP47606.1"/>
    <property type="molecule type" value="Genomic_DNA"/>
</dbReference>
<evidence type="ECO:0000313" key="1">
    <source>
        <dbReference type="EMBL" id="GBP47606.1"/>
    </source>
</evidence>
<proteinExistence type="predicted"/>
<gene>
    <name evidence="1" type="ORF">EVAR_30320_1</name>
</gene>
<dbReference type="AlphaFoldDB" id="A0A4C1W899"/>
<name>A0A4C1W899_EUMVA</name>
<reference evidence="1 2" key="1">
    <citation type="journal article" date="2019" name="Commun. Biol.">
        <title>The bagworm genome reveals a unique fibroin gene that provides high tensile strength.</title>
        <authorList>
            <person name="Kono N."/>
            <person name="Nakamura H."/>
            <person name="Ohtoshi R."/>
            <person name="Tomita M."/>
            <person name="Numata K."/>
            <person name="Arakawa K."/>
        </authorList>
    </citation>
    <scope>NUCLEOTIDE SEQUENCE [LARGE SCALE GENOMIC DNA]</scope>
</reference>
<accession>A0A4C1W899</accession>
<organism evidence="1 2">
    <name type="scientific">Eumeta variegata</name>
    <name type="common">Bagworm moth</name>
    <name type="synonym">Eumeta japonica</name>
    <dbReference type="NCBI Taxonomy" id="151549"/>
    <lineage>
        <taxon>Eukaryota</taxon>
        <taxon>Metazoa</taxon>
        <taxon>Ecdysozoa</taxon>
        <taxon>Arthropoda</taxon>
        <taxon>Hexapoda</taxon>
        <taxon>Insecta</taxon>
        <taxon>Pterygota</taxon>
        <taxon>Neoptera</taxon>
        <taxon>Endopterygota</taxon>
        <taxon>Lepidoptera</taxon>
        <taxon>Glossata</taxon>
        <taxon>Ditrysia</taxon>
        <taxon>Tineoidea</taxon>
        <taxon>Psychidae</taxon>
        <taxon>Oiketicinae</taxon>
        <taxon>Eumeta</taxon>
    </lineage>
</organism>